<feature type="compositionally biased region" description="Basic and acidic residues" evidence="1">
    <location>
        <begin position="77"/>
        <end position="93"/>
    </location>
</feature>
<dbReference type="KEGG" id="kdj:28970531"/>
<gene>
    <name evidence="2" type="ORF">I303_06832</name>
    <name evidence="3" type="ORF">I303_107428</name>
</gene>
<dbReference type="RefSeq" id="XP_018261111.1">
    <property type="nucleotide sequence ID" value="XM_018410108.1"/>
</dbReference>
<feature type="region of interest" description="Disordered" evidence="1">
    <location>
        <begin position="49"/>
        <end position="93"/>
    </location>
</feature>
<dbReference type="VEuPathDB" id="FungiDB:I303_06832"/>
<accession>A0A1A5ZZN9</accession>
<dbReference type="EMBL" id="CP144538">
    <property type="protein sequence ID" value="WWC64814.1"/>
    <property type="molecule type" value="Genomic_DNA"/>
</dbReference>
<dbReference type="GeneID" id="28970531"/>
<reference evidence="3" key="3">
    <citation type="submission" date="2024-02" db="EMBL/GenBank/DDBJ databases">
        <title>Comparative genomics of Cryptococcus and Kwoniella reveals pathogenesis evolution and contrasting modes of karyotype evolution via chromosome fusion or intercentromeric recombination.</title>
        <authorList>
            <person name="Coelho M.A."/>
            <person name="David-Palma M."/>
            <person name="Shea T."/>
            <person name="Bowers K."/>
            <person name="McGinley-Smith S."/>
            <person name="Mohammad A.W."/>
            <person name="Gnirke A."/>
            <person name="Yurkov A.M."/>
            <person name="Nowrousian M."/>
            <person name="Sun S."/>
            <person name="Cuomo C.A."/>
            <person name="Heitman J."/>
        </authorList>
    </citation>
    <scope>NUCLEOTIDE SEQUENCE</scope>
    <source>
        <strain evidence="3">CBS 10117</strain>
    </source>
</reference>
<feature type="region of interest" description="Disordered" evidence="1">
    <location>
        <begin position="352"/>
        <end position="372"/>
    </location>
</feature>
<dbReference type="Proteomes" id="UP000078595">
    <property type="component" value="Chromosome 9"/>
</dbReference>
<evidence type="ECO:0000313" key="3">
    <source>
        <dbReference type="EMBL" id="WWC64814.1"/>
    </source>
</evidence>
<organism evidence="2">
    <name type="scientific">Kwoniella dejecticola CBS 10117</name>
    <dbReference type="NCBI Taxonomy" id="1296121"/>
    <lineage>
        <taxon>Eukaryota</taxon>
        <taxon>Fungi</taxon>
        <taxon>Dikarya</taxon>
        <taxon>Basidiomycota</taxon>
        <taxon>Agaricomycotina</taxon>
        <taxon>Tremellomycetes</taxon>
        <taxon>Tremellales</taxon>
        <taxon>Cryptococcaceae</taxon>
        <taxon>Kwoniella</taxon>
    </lineage>
</organism>
<evidence type="ECO:0000256" key="1">
    <source>
        <dbReference type="SAM" id="MobiDB-lite"/>
    </source>
</evidence>
<proteinExistence type="predicted"/>
<keyword evidence="4" id="KW-1185">Reference proteome</keyword>
<dbReference type="EMBL" id="KI894034">
    <property type="protein sequence ID" value="OBR83269.1"/>
    <property type="molecule type" value="Genomic_DNA"/>
</dbReference>
<dbReference type="AlphaFoldDB" id="A0A1A5ZZN9"/>
<evidence type="ECO:0000313" key="2">
    <source>
        <dbReference type="EMBL" id="OBR83269.1"/>
    </source>
</evidence>
<protein>
    <submittedName>
        <fullName evidence="2">Uncharacterized protein</fullName>
    </submittedName>
</protein>
<sequence>MAFSSLADELAGAFENGHDHDQPLSSGLGQSLADEFGMDEVYEMNDGEAQGDELLPNGDIDDDFLPRPATPPSHQNNRLETHTPPTGRREQGGQIFDREYGYEYEPTNLDDISPNRGIDLDSDLKVDSGLNFENGHEHGSPMLDEEQYDDIAYHLNPSPTKIGGSGRRIQNQASNRSLRRRISKDEMIRMETSMPIPEETLIILSESLASSSKLLTSLRNLENDSLEVNLQKHLNRMVDSEKIREEWMRHLSIASREAGLGSLEDISPVEDSGLISTQENEDEDESGYSVGWFSTTLSDGIAAQQLQSDGSRNHSHLEVLKVISEQDEDEAEEAIGLEREEEHIDPYDALLEDDPTTSSPRHSGLLSPMTPGSSIPTAFRRSFGSDANRPPLLASLKLIQMETEDLVVLLKRLLESIHTAQSFGTAISRQMKGIKSSMDTMRERENMEQEARRKIEGYEQDRLKVGLTHSGDTIKGKLERECREFESVLEGYGRRLDALPRGQTWVK</sequence>
<evidence type="ECO:0000313" key="4">
    <source>
        <dbReference type="Proteomes" id="UP000078595"/>
    </source>
</evidence>
<reference evidence="2" key="1">
    <citation type="submission" date="2013-07" db="EMBL/GenBank/DDBJ databases">
        <title>The Genome Sequence of Cryptococcus dejecticola CBS10117.</title>
        <authorList>
            <consortium name="The Broad Institute Genome Sequencing Platform"/>
            <person name="Cuomo C."/>
            <person name="Litvintseva A."/>
            <person name="Chen Y."/>
            <person name="Heitman J."/>
            <person name="Sun S."/>
            <person name="Springer D."/>
            <person name="Dromer F."/>
            <person name="Young S.K."/>
            <person name="Zeng Q."/>
            <person name="Gargeya S."/>
            <person name="Fitzgerald M."/>
            <person name="Abouelleil A."/>
            <person name="Alvarado L."/>
            <person name="Berlin A.M."/>
            <person name="Chapman S.B."/>
            <person name="Dewar J."/>
            <person name="Goldberg J."/>
            <person name="Griggs A."/>
            <person name="Gujja S."/>
            <person name="Hansen M."/>
            <person name="Howarth C."/>
            <person name="Imamovic A."/>
            <person name="Larimer J."/>
            <person name="McCowan C."/>
            <person name="Murphy C."/>
            <person name="Pearson M."/>
            <person name="Priest M."/>
            <person name="Roberts A."/>
            <person name="Saif S."/>
            <person name="Shea T."/>
            <person name="Sykes S."/>
            <person name="Wortman J."/>
            <person name="Nusbaum C."/>
            <person name="Birren B."/>
        </authorList>
    </citation>
    <scope>NUCLEOTIDE SEQUENCE [LARGE SCALE GENOMIC DNA]</scope>
    <source>
        <strain evidence="2">CBS 10117</strain>
    </source>
</reference>
<name>A0A1A5ZZN9_9TREE</name>
<dbReference type="OrthoDB" id="2564945at2759"/>
<reference evidence="3" key="2">
    <citation type="submission" date="2013-07" db="EMBL/GenBank/DDBJ databases">
        <authorList>
            <consortium name="The Broad Institute Genome Sequencing Platform"/>
            <person name="Cuomo C."/>
            <person name="Litvintseva A."/>
            <person name="Chen Y."/>
            <person name="Heitman J."/>
            <person name="Sun S."/>
            <person name="Springer D."/>
            <person name="Dromer F."/>
            <person name="Young S.K."/>
            <person name="Zeng Q."/>
            <person name="Gargeya S."/>
            <person name="Fitzgerald M."/>
            <person name="Abouelleil A."/>
            <person name="Alvarado L."/>
            <person name="Berlin A.M."/>
            <person name="Chapman S.B."/>
            <person name="Dewar J."/>
            <person name="Goldberg J."/>
            <person name="Griggs A."/>
            <person name="Gujja S."/>
            <person name="Hansen M."/>
            <person name="Howarth C."/>
            <person name="Imamovic A."/>
            <person name="Larimer J."/>
            <person name="McCowan C."/>
            <person name="Murphy C."/>
            <person name="Pearson M."/>
            <person name="Priest M."/>
            <person name="Roberts A."/>
            <person name="Saif S."/>
            <person name="Shea T."/>
            <person name="Sykes S."/>
            <person name="Wortman J."/>
            <person name="Nusbaum C."/>
            <person name="Birren B."/>
        </authorList>
    </citation>
    <scope>NUCLEOTIDE SEQUENCE</scope>
    <source>
        <strain evidence="3">CBS 10117</strain>
    </source>
</reference>